<dbReference type="Gene3D" id="1.10.287.10">
    <property type="entry name" value="S15/NS1, RNA-binding"/>
    <property type="match status" value="1"/>
</dbReference>
<dbReference type="EMBL" id="UIVT01000004">
    <property type="protein sequence ID" value="SVP94665.1"/>
    <property type="molecule type" value="Genomic_DNA"/>
</dbReference>
<comment type="similarity">
    <text evidence="1">Belongs to the universal ribosomal protein uS15 family.</text>
</comment>
<sequence>MLFSSYRIYVFSLVLVLIYNCRVEPFKIRYGREKSRIEKLKKRKGAILDKLNSYIRTRGYGLLPLKALPHDSIANLQKEDELETFINPSIDDTLYSLTSEAIRRKKTKNPIVPVDFEKFNPLFRKISALRTYKSNIDYENRPGKLDPDNYRIDFVELDTWDIHPRRIRVKGKYFSKLYEYELKEPMKRHEFDTGSPEVVVAALTAKIDYLTHHLDNNRKDIQAKRQITKLGYKRRKLLKYLYRTRRETYDLLTDTFDIHFEDDFCPIKKIIKKNTHLYHTKTKRYHTAKERKEDLYRYEFVYSTLSYSTRFYN</sequence>
<dbReference type="GO" id="GO:0003735">
    <property type="term" value="F:structural constituent of ribosome"/>
    <property type="evidence" value="ECO:0007669"/>
    <property type="project" value="InterPro"/>
</dbReference>
<dbReference type="GO" id="GO:0005840">
    <property type="term" value="C:ribosome"/>
    <property type="evidence" value="ECO:0007669"/>
    <property type="project" value="UniProtKB-KW"/>
</dbReference>
<evidence type="ECO:0000256" key="1">
    <source>
        <dbReference type="ARBA" id="ARBA00008434"/>
    </source>
</evidence>
<organism evidence="5">
    <name type="scientific">Theileria annulata</name>
    <dbReference type="NCBI Taxonomy" id="5874"/>
    <lineage>
        <taxon>Eukaryota</taxon>
        <taxon>Sar</taxon>
        <taxon>Alveolata</taxon>
        <taxon>Apicomplexa</taxon>
        <taxon>Aconoidasida</taxon>
        <taxon>Piroplasmida</taxon>
        <taxon>Theileriidae</taxon>
        <taxon>Theileria</taxon>
    </lineage>
</organism>
<dbReference type="Pfam" id="PF00312">
    <property type="entry name" value="Ribosomal_S15"/>
    <property type="match status" value="1"/>
</dbReference>
<protein>
    <submittedName>
        <fullName evidence="5">30S ribosomal protein S15, putative</fullName>
    </submittedName>
</protein>
<accession>A0A3B0NGA4</accession>
<dbReference type="GO" id="GO:0005737">
    <property type="term" value="C:cytoplasm"/>
    <property type="evidence" value="ECO:0007669"/>
    <property type="project" value="UniProtKB-ARBA"/>
</dbReference>
<name>A0A3B0NGA4_THEAN</name>
<evidence type="ECO:0000313" key="4">
    <source>
        <dbReference type="EMBL" id="SVP94665.1"/>
    </source>
</evidence>
<dbReference type="HAMAP" id="MF_01343_B">
    <property type="entry name" value="Ribosomal_uS15_B"/>
    <property type="match status" value="1"/>
</dbReference>
<dbReference type="EMBL" id="UIVS01000004">
    <property type="protein sequence ID" value="SVP95411.1"/>
    <property type="molecule type" value="Genomic_DNA"/>
</dbReference>
<dbReference type="SUPFAM" id="SSF47060">
    <property type="entry name" value="S15/NS1 RNA-binding domain"/>
    <property type="match status" value="1"/>
</dbReference>
<gene>
    <name evidence="4" type="ORF">TAT_000357200</name>
    <name evidence="5" type="ORF">TAV_000357100</name>
</gene>
<keyword evidence="2 5" id="KW-0689">Ribosomal protein</keyword>
<dbReference type="PANTHER" id="PTHR23321:SF26">
    <property type="entry name" value="SMALL RIBOSOMAL SUBUNIT PROTEIN US15M"/>
    <property type="match status" value="1"/>
</dbReference>
<dbReference type="InterPro" id="IPR009068">
    <property type="entry name" value="uS15_NS1_RNA-bd_sf"/>
</dbReference>
<reference evidence="5" key="1">
    <citation type="submission" date="2018-07" db="EMBL/GenBank/DDBJ databases">
        <authorList>
            <person name="Quirk P.G."/>
            <person name="Krulwich T.A."/>
        </authorList>
    </citation>
    <scope>NUCLEOTIDE SEQUENCE</scope>
    <source>
        <strain evidence="5">Anand</strain>
    </source>
</reference>
<keyword evidence="3" id="KW-0687">Ribonucleoprotein</keyword>
<evidence type="ECO:0000256" key="3">
    <source>
        <dbReference type="ARBA" id="ARBA00023274"/>
    </source>
</evidence>
<dbReference type="InterPro" id="IPR000589">
    <property type="entry name" value="Ribosomal_uS15"/>
</dbReference>
<dbReference type="SMART" id="SM01387">
    <property type="entry name" value="Ribosomal_S15"/>
    <property type="match status" value="1"/>
</dbReference>
<dbReference type="AlphaFoldDB" id="A0A3B0NGA4"/>
<evidence type="ECO:0000313" key="5">
    <source>
        <dbReference type="EMBL" id="SVP95411.1"/>
    </source>
</evidence>
<dbReference type="GO" id="GO:1990904">
    <property type="term" value="C:ribonucleoprotein complex"/>
    <property type="evidence" value="ECO:0007669"/>
    <property type="project" value="UniProtKB-KW"/>
</dbReference>
<dbReference type="GO" id="GO:0006412">
    <property type="term" value="P:translation"/>
    <property type="evidence" value="ECO:0007669"/>
    <property type="project" value="InterPro"/>
</dbReference>
<dbReference type="InterPro" id="IPR005290">
    <property type="entry name" value="Ribosomal_uS15_bac-type"/>
</dbReference>
<dbReference type="CDD" id="cd00353">
    <property type="entry name" value="Ribosomal_S15p_S13e"/>
    <property type="match status" value="1"/>
</dbReference>
<proteinExistence type="inferred from homology"/>
<dbReference type="PANTHER" id="PTHR23321">
    <property type="entry name" value="RIBOSOMAL PROTEIN S15, BACTERIAL AND ORGANELLAR"/>
    <property type="match status" value="1"/>
</dbReference>
<dbReference type="VEuPathDB" id="PiroplasmaDB:TA10700"/>
<evidence type="ECO:0000256" key="2">
    <source>
        <dbReference type="ARBA" id="ARBA00022980"/>
    </source>
</evidence>